<accession>A0ABS7X5H0</accession>
<evidence type="ECO:0000313" key="3">
    <source>
        <dbReference type="Proteomes" id="UP000663814"/>
    </source>
</evidence>
<keyword evidence="1" id="KW-1133">Transmembrane helix</keyword>
<dbReference type="EMBL" id="JAERPS020000001">
    <property type="protein sequence ID" value="MBZ9610793.1"/>
    <property type="molecule type" value="Genomic_DNA"/>
</dbReference>
<name>A0ABS7X5H0_9GAMM</name>
<dbReference type="Proteomes" id="UP000663814">
    <property type="component" value="Unassembled WGS sequence"/>
</dbReference>
<proteinExistence type="predicted"/>
<keyword evidence="3" id="KW-1185">Reference proteome</keyword>
<evidence type="ECO:0008006" key="4">
    <source>
        <dbReference type="Google" id="ProtNLM"/>
    </source>
</evidence>
<keyword evidence="1" id="KW-0472">Membrane</keyword>
<comment type="caution">
    <text evidence="2">The sequence shown here is derived from an EMBL/GenBank/DDBJ whole genome shotgun (WGS) entry which is preliminary data.</text>
</comment>
<keyword evidence="1" id="KW-0812">Transmembrane</keyword>
<sequence length="117" mass="13372">MTVQVDFWQLVLLLISFFGACAWAFKLLLGQTQRHLDDRFSNVSLRLDGIEVANKEEAAQWARVERELMDLKAELPLNYVRREDYIRGQSIIEAKLDGLAVKIENNQLRSLLPGGGK</sequence>
<gene>
    <name evidence="2" type="ORF">I4W93_004225</name>
</gene>
<evidence type="ECO:0000313" key="2">
    <source>
        <dbReference type="EMBL" id="MBZ9610793.1"/>
    </source>
</evidence>
<evidence type="ECO:0000256" key="1">
    <source>
        <dbReference type="SAM" id="Phobius"/>
    </source>
</evidence>
<feature type="transmembrane region" description="Helical" evidence="1">
    <location>
        <begin position="6"/>
        <end position="29"/>
    </location>
</feature>
<dbReference type="RefSeq" id="WP_205310624.1">
    <property type="nucleotide sequence ID" value="NZ_JAERPS020000001.1"/>
</dbReference>
<protein>
    <recommendedName>
        <fullName evidence="4">DUF2730 family protein</fullName>
    </recommendedName>
</protein>
<organism evidence="2 3">
    <name type="scientific">Rheinheimera maricola</name>
    <dbReference type="NCBI Taxonomy" id="2793282"/>
    <lineage>
        <taxon>Bacteria</taxon>
        <taxon>Pseudomonadati</taxon>
        <taxon>Pseudomonadota</taxon>
        <taxon>Gammaproteobacteria</taxon>
        <taxon>Chromatiales</taxon>
        <taxon>Chromatiaceae</taxon>
        <taxon>Rheinheimera</taxon>
    </lineage>
</organism>
<reference evidence="2 3" key="1">
    <citation type="submission" date="2021-08" db="EMBL/GenBank/DDBJ databases">
        <title>Rheinheimera aquimaris sp. nov., isolated from seawater of the East Sea in Korea.</title>
        <authorList>
            <person name="Kim K.H."/>
            <person name="Wenting R."/>
            <person name="Kim K.R."/>
            <person name="Jeon C.O."/>
        </authorList>
    </citation>
    <scope>NUCLEOTIDE SEQUENCE [LARGE SCALE GENOMIC DNA]</scope>
    <source>
        <strain evidence="2 3">MA-13</strain>
    </source>
</reference>